<dbReference type="InterPro" id="IPR050314">
    <property type="entry name" value="Glycosyl_Hydrlase_18"/>
</dbReference>
<dbReference type="SMART" id="SM00636">
    <property type="entry name" value="Glyco_18"/>
    <property type="match status" value="1"/>
</dbReference>
<feature type="domain" description="GH18" evidence="4">
    <location>
        <begin position="39"/>
        <end position="331"/>
    </location>
</feature>
<dbReference type="RefSeq" id="WP_068842673.1">
    <property type="nucleotide sequence ID" value="NZ_FRBT01000005.1"/>
</dbReference>
<dbReference type="GO" id="GO:0005975">
    <property type="term" value="P:carbohydrate metabolic process"/>
    <property type="evidence" value="ECO:0007669"/>
    <property type="project" value="InterPro"/>
</dbReference>
<dbReference type="SUPFAM" id="SSF51445">
    <property type="entry name" value="(Trans)glycosidases"/>
    <property type="match status" value="1"/>
</dbReference>
<dbReference type="AlphaFoldDB" id="A0A1M7ICN0"/>
<dbReference type="EMBL" id="FRBT01000005">
    <property type="protein sequence ID" value="SHM38435.1"/>
    <property type="molecule type" value="Genomic_DNA"/>
</dbReference>
<dbReference type="GO" id="GO:0005576">
    <property type="term" value="C:extracellular region"/>
    <property type="evidence" value="ECO:0007669"/>
    <property type="project" value="TreeGrafter"/>
</dbReference>
<reference evidence="6" key="1">
    <citation type="submission" date="2016-11" db="EMBL/GenBank/DDBJ databases">
        <authorList>
            <person name="Varghese N."/>
            <person name="Submissions S."/>
        </authorList>
    </citation>
    <scope>NUCLEOTIDE SEQUENCE [LARGE SCALE GENOMIC DNA]</scope>
    <source>
        <strain evidence="6">DSM 24724</strain>
    </source>
</reference>
<dbReference type="PROSITE" id="PS51910">
    <property type="entry name" value="GH18_2"/>
    <property type="match status" value="1"/>
</dbReference>
<dbReference type="OrthoDB" id="9775889at2"/>
<dbReference type="PROSITE" id="PS51257">
    <property type="entry name" value="PROKAR_LIPOPROTEIN"/>
    <property type="match status" value="1"/>
</dbReference>
<dbReference type="Pfam" id="PF00704">
    <property type="entry name" value="Glyco_hydro_18"/>
    <property type="match status" value="1"/>
</dbReference>
<proteinExistence type="predicted"/>
<gene>
    <name evidence="5" type="ORF">SAMN05444484_105360</name>
</gene>
<evidence type="ECO:0000313" key="5">
    <source>
        <dbReference type="EMBL" id="SHM38435.1"/>
    </source>
</evidence>
<dbReference type="Gene3D" id="3.40.5.30">
    <property type="entry name" value="(Trans)glycosidases - domain 2"/>
    <property type="match status" value="1"/>
</dbReference>
<evidence type="ECO:0000256" key="3">
    <source>
        <dbReference type="SAM" id="SignalP"/>
    </source>
</evidence>
<organism evidence="5 6">
    <name type="scientific">Flavobacterium chilense</name>
    <dbReference type="NCBI Taxonomy" id="946677"/>
    <lineage>
        <taxon>Bacteria</taxon>
        <taxon>Pseudomonadati</taxon>
        <taxon>Bacteroidota</taxon>
        <taxon>Flavobacteriia</taxon>
        <taxon>Flavobacteriales</taxon>
        <taxon>Flavobacteriaceae</taxon>
        <taxon>Flavobacterium</taxon>
    </lineage>
</organism>
<dbReference type="STRING" id="946677.SAMN05444484_105360"/>
<protein>
    <recommendedName>
        <fullName evidence="2">chitinase</fullName>
        <ecNumber evidence="2">3.2.1.14</ecNumber>
    </recommendedName>
</protein>
<keyword evidence="3" id="KW-0732">Signal</keyword>
<dbReference type="EC" id="3.2.1.14" evidence="2"/>
<dbReference type="GO" id="GO:0008061">
    <property type="term" value="F:chitin binding"/>
    <property type="evidence" value="ECO:0007669"/>
    <property type="project" value="InterPro"/>
</dbReference>
<dbReference type="InterPro" id="IPR001223">
    <property type="entry name" value="Glyco_hydro18_cat"/>
</dbReference>
<sequence>MIKNKALLGILFFISSLFSAYSCSTQKETDPEHSKIKTARVVGYLSSDNFDKMSSIQFCKLTHLNIAFANPDKNGNLIFSGDIDRLINYAKSVNSNIVISISLGGGVLSAEQATNWSFLIDKPENRPALIQNIINFVELHHLDGVDVDLEWDAVTTGYSGFVIELKKSLTERKKILTAALPNNSRFENINSAALNAFDFINIMAYDSTGPWSPNKAEQHSSFEFARQGVDFWHKLQNVPADKLTLGVPFYGYNFTYPTVTSSTFSQITEVGNQFADQDELGKIFYNGRPTIAQKVAYASQNTGGIMIWELAQDSFGEYSLLDVIHKKYTALKVKTTSLCGNE</sequence>
<dbReference type="InterPro" id="IPR011583">
    <property type="entry name" value="Chitinase_II/V-like_cat"/>
</dbReference>
<dbReference type="Gene3D" id="3.20.20.80">
    <property type="entry name" value="Glycosidases"/>
    <property type="match status" value="1"/>
</dbReference>
<dbReference type="InterPro" id="IPR017853">
    <property type="entry name" value="GH"/>
</dbReference>
<evidence type="ECO:0000256" key="1">
    <source>
        <dbReference type="ARBA" id="ARBA00000822"/>
    </source>
</evidence>
<dbReference type="Proteomes" id="UP000184028">
    <property type="component" value="Unassembled WGS sequence"/>
</dbReference>
<feature type="chain" id="PRO_5009926889" description="chitinase" evidence="3">
    <location>
        <begin position="21"/>
        <end position="342"/>
    </location>
</feature>
<dbReference type="GO" id="GO:0006032">
    <property type="term" value="P:chitin catabolic process"/>
    <property type="evidence" value="ECO:0007669"/>
    <property type="project" value="TreeGrafter"/>
</dbReference>
<dbReference type="PANTHER" id="PTHR11177">
    <property type="entry name" value="CHITINASE"/>
    <property type="match status" value="1"/>
</dbReference>
<evidence type="ECO:0000259" key="4">
    <source>
        <dbReference type="PROSITE" id="PS51910"/>
    </source>
</evidence>
<comment type="catalytic activity">
    <reaction evidence="1">
        <text>Random endo-hydrolysis of N-acetyl-beta-D-glucosaminide (1-&gt;4)-beta-linkages in chitin and chitodextrins.</text>
        <dbReference type="EC" id="3.2.1.14"/>
    </reaction>
</comment>
<name>A0A1M7ICN0_9FLAO</name>
<evidence type="ECO:0000256" key="2">
    <source>
        <dbReference type="ARBA" id="ARBA00012729"/>
    </source>
</evidence>
<accession>A0A1M7ICN0</accession>
<feature type="signal peptide" evidence="3">
    <location>
        <begin position="1"/>
        <end position="20"/>
    </location>
</feature>
<keyword evidence="6" id="KW-1185">Reference proteome</keyword>
<dbReference type="PANTHER" id="PTHR11177:SF317">
    <property type="entry name" value="CHITINASE 12-RELATED"/>
    <property type="match status" value="1"/>
</dbReference>
<evidence type="ECO:0000313" key="6">
    <source>
        <dbReference type="Proteomes" id="UP000184028"/>
    </source>
</evidence>
<dbReference type="GO" id="GO:0008843">
    <property type="term" value="F:endochitinase activity"/>
    <property type="evidence" value="ECO:0007669"/>
    <property type="project" value="UniProtKB-EC"/>
</dbReference>